<protein>
    <submittedName>
        <fullName evidence="2">Uncharacterized protein</fullName>
    </submittedName>
</protein>
<feature type="chain" id="PRO_5003536852" evidence="1">
    <location>
        <begin position="31"/>
        <end position="153"/>
    </location>
</feature>
<name>H0QVM9_9ACTN</name>
<proteinExistence type="predicted"/>
<keyword evidence="3" id="KW-1185">Reference proteome</keyword>
<accession>H0QVM9</accession>
<dbReference type="eggNOG" id="ENOG5031VY9">
    <property type="taxonomic scope" value="Bacteria"/>
</dbReference>
<dbReference type="AlphaFoldDB" id="H0QVM9"/>
<sequence>MKTTKIAVSAAGALALALGLPTLAAAPASAATTVLCSMNYSNPNIIGGLVQGTTTVSVTPDGAGSITLTVKTDSRSAIGYNQYFSGSWANLDTGKSGEVGYSTRRVVGSDNIVTIPHVTTLPGRVTFQVGVSNSSTVSTVGSTGQCGKEIVVN</sequence>
<evidence type="ECO:0000313" key="3">
    <source>
        <dbReference type="Proteomes" id="UP000035034"/>
    </source>
</evidence>
<organism evidence="2 3">
    <name type="scientific">Gordonia effusa NBRC 100432</name>
    <dbReference type="NCBI Taxonomy" id="1077974"/>
    <lineage>
        <taxon>Bacteria</taxon>
        <taxon>Bacillati</taxon>
        <taxon>Actinomycetota</taxon>
        <taxon>Actinomycetes</taxon>
        <taxon>Mycobacteriales</taxon>
        <taxon>Gordoniaceae</taxon>
        <taxon>Gordonia</taxon>
    </lineage>
</organism>
<reference evidence="2 3" key="1">
    <citation type="submission" date="2011-12" db="EMBL/GenBank/DDBJ databases">
        <title>Whole genome shotgun sequence of Gordonia effusa NBRC 100432.</title>
        <authorList>
            <person name="Yoshida I."/>
            <person name="Takarada H."/>
            <person name="Hosoyama A."/>
            <person name="Tsuchikane K."/>
            <person name="Katsumata H."/>
            <person name="Yamazaki S."/>
            <person name="Fujita N."/>
        </authorList>
    </citation>
    <scope>NUCLEOTIDE SEQUENCE [LARGE SCALE GENOMIC DNA]</scope>
    <source>
        <strain evidence="2 3">NBRC 100432</strain>
    </source>
</reference>
<dbReference type="OrthoDB" id="4570742at2"/>
<evidence type="ECO:0000313" key="2">
    <source>
        <dbReference type="EMBL" id="GAB16880.1"/>
    </source>
</evidence>
<feature type="signal peptide" evidence="1">
    <location>
        <begin position="1"/>
        <end position="30"/>
    </location>
</feature>
<dbReference type="Proteomes" id="UP000035034">
    <property type="component" value="Unassembled WGS sequence"/>
</dbReference>
<dbReference type="RefSeq" id="WP_007316218.1">
    <property type="nucleotide sequence ID" value="NZ_BAEH01000016.1"/>
</dbReference>
<gene>
    <name evidence="2" type="ORF">GOEFS_016_00060</name>
</gene>
<evidence type="ECO:0000256" key="1">
    <source>
        <dbReference type="SAM" id="SignalP"/>
    </source>
</evidence>
<keyword evidence="1" id="KW-0732">Signal</keyword>
<comment type="caution">
    <text evidence="2">The sequence shown here is derived from an EMBL/GenBank/DDBJ whole genome shotgun (WGS) entry which is preliminary data.</text>
</comment>
<dbReference type="EMBL" id="BAEH01000016">
    <property type="protein sequence ID" value="GAB16880.1"/>
    <property type="molecule type" value="Genomic_DNA"/>
</dbReference>